<dbReference type="SUPFAM" id="SSF56349">
    <property type="entry name" value="DNA breaking-rejoining enzymes"/>
    <property type="match status" value="1"/>
</dbReference>
<name>A0A939PI27_9ACTN</name>
<gene>
    <name evidence="8" type="ORF">J4573_39810</name>
</gene>
<keyword evidence="9" id="KW-1185">Reference proteome</keyword>
<dbReference type="InterPro" id="IPR004107">
    <property type="entry name" value="Integrase_SAM-like_N"/>
</dbReference>
<proteinExistence type="inferred from homology"/>
<dbReference type="EMBL" id="JAGEOJ010000020">
    <property type="protein sequence ID" value="MBO2453297.1"/>
    <property type="molecule type" value="Genomic_DNA"/>
</dbReference>
<evidence type="ECO:0000313" key="9">
    <source>
        <dbReference type="Proteomes" id="UP000669179"/>
    </source>
</evidence>
<keyword evidence="2" id="KW-0229">DNA integration</keyword>
<accession>A0A939PI27</accession>
<dbReference type="PROSITE" id="PS51900">
    <property type="entry name" value="CB"/>
    <property type="match status" value="1"/>
</dbReference>
<dbReference type="GO" id="GO:0015074">
    <property type="term" value="P:DNA integration"/>
    <property type="evidence" value="ECO:0007669"/>
    <property type="project" value="UniProtKB-KW"/>
</dbReference>
<organism evidence="8 9">
    <name type="scientific">Actinomadura barringtoniae</name>
    <dbReference type="NCBI Taxonomy" id="1427535"/>
    <lineage>
        <taxon>Bacteria</taxon>
        <taxon>Bacillati</taxon>
        <taxon>Actinomycetota</taxon>
        <taxon>Actinomycetes</taxon>
        <taxon>Streptosporangiales</taxon>
        <taxon>Thermomonosporaceae</taxon>
        <taxon>Actinomadura</taxon>
    </lineage>
</organism>
<evidence type="ECO:0000256" key="2">
    <source>
        <dbReference type="ARBA" id="ARBA00022908"/>
    </source>
</evidence>
<keyword evidence="4" id="KW-0233">DNA recombination</keyword>
<keyword evidence="3 5" id="KW-0238">DNA-binding</keyword>
<feature type="domain" description="Core-binding (CB)" evidence="7">
    <location>
        <begin position="69"/>
        <end position="149"/>
    </location>
</feature>
<dbReference type="InterPro" id="IPR044068">
    <property type="entry name" value="CB"/>
</dbReference>
<dbReference type="Pfam" id="PF00589">
    <property type="entry name" value="Phage_integrase"/>
    <property type="match status" value="1"/>
</dbReference>
<sequence>MASILKRCRCSEESWPDCPDAWVVRYRAEGGRQRERSFSTNLKVAADFALKVEHDKRAQVFIDPNEGRIAFQDYAETWLAGRYIADGTRLVYDSLLRNHLNPAFGRRPLNAIRRRDIKQLLISMGSKGLGASRINEAHLVVAAVFNEARRDRLIAESPCLDIELPDVITETDFVLPAYVQLCYLTAKLPADWALTVWLMYGCGLRIGEALAVNTRCLRANGHILRVTEQVNPTAQLIPLKFRKKGDYRDIPLPLYVHDALQSHLTAHGTTSDGYLFQGRRQKLIVRRTYQENFRRWITRAGLPESFVPHSLRHCFASTALAAGIPITDVSRWLGHRSIEITYRIYGHLVPGSFTRARALLHQTFLDLQPQLTSARNLN</sequence>
<dbReference type="Gene3D" id="1.10.443.10">
    <property type="entry name" value="Intergrase catalytic core"/>
    <property type="match status" value="1"/>
</dbReference>
<dbReference type="CDD" id="cd01189">
    <property type="entry name" value="INT_ICEBs1_C_like"/>
    <property type="match status" value="1"/>
</dbReference>
<dbReference type="InterPro" id="IPR002104">
    <property type="entry name" value="Integrase_catalytic"/>
</dbReference>
<dbReference type="AlphaFoldDB" id="A0A939PI27"/>
<evidence type="ECO:0000259" key="6">
    <source>
        <dbReference type="PROSITE" id="PS51898"/>
    </source>
</evidence>
<evidence type="ECO:0000256" key="4">
    <source>
        <dbReference type="ARBA" id="ARBA00023172"/>
    </source>
</evidence>
<dbReference type="InterPro" id="IPR010998">
    <property type="entry name" value="Integrase_recombinase_N"/>
</dbReference>
<reference evidence="8" key="1">
    <citation type="submission" date="2021-03" db="EMBL/GenBank/DDBJ databases">
        <authorList>
            <person name="Kanchanasin P."/>
            <person name="Saeng-In P."/>
            <person name="Phongsopitanun W."/>
            <person name="Yuki M."/>
            <person name="Kudo T."/>
            <person name="Ohkuma M."/>
            <person name="Tanasupawat S."/>
        </authorList>
    </citation>
    <scope>NUCLEOTIDE SEQUENCE</scope>
    <source>
        <strain evidence="8">GKU 128</strain>
    </source>
</reference>
<dbReference type="InterPro" id="IPR011010">
    <property type="entry name" value="DNA_brk_join_enz"/>
</dbReference>
<dbReference type="InterPro" id="IPR013762">
    <property type="entry name" value="Integrase-like_cat_sf"/>
</dbReference>
<dbReference type="Proteomes" id="UP000669179">
    <property type="component" value="Unassembled WGS sequence"/>
</dbReference>
<evidence type="ECO:0000256" key="3">
    <source>
        <dbReference type="ARBA" id="ARBA00023125"/>
    </source>
</evidence>
<protein>
    <submittedName>
        <fullName evidence="8">Site-specific integrase</fullName>
    </submittedName>
</protein>
<dbReference type="GO" id="GO:0006310">
    <property type="term" value="P:DNA recombination"/>
    <property type="evidence" value="ECO:0007669"/>
    <property type="project" value="UniProtKB-KW"/>
</dbReference>
<comment type="caution">
    <text evidence="8">The sequence shown here is derived from an EMBL/GenBank/DDBJ whole genome shotgun (WGS) entry which is preliminary data.</text>
</comment>
<evidence type="ECO:0000313" key="8">
    <source>
        <dbReference type="EMBL" id="MBO2453297.1"/>
    </source>
</evidence>
<dbReference type="GO" id="GO:0003677">
    <property type="term" value="F:DNA binding"/>
    <property type="evidence" value="ECO:0007669"/>
    <property type="project" value="UniProtKB-UniRule"/>
</dbReference>
<evidence type="ECO:0000256" key="1">
    <source>
        <dbReference type="ARBA" id="ARBA00008857"/>
    </source>
</evidence>
<evidence type="ECO:0000256" key="5">
    <source>
        <dbReference type="PROSITE-ProRule" id="PRU01248"/>
    </source>
</evidence>
<dbReference type="Gene3D" id="1.10.150.130">
    <property type="match status" value="1"/>
</dbReference>
<comment type="similarity">
    <text evidence="1">Belongs to the 'phage' integrase family.</text>
</comment>
<dbReference type="Pfam" id="PF14659">
    <property type="entry name" value="Phage_int_SAM_3"/>
    <property type="match status" value="1"/>
</dbReference>
<dbReference type="InterPro" id="IPR050090">
    <property type="entry name" value="Tyrosine_recombinase_XerCD"/>
</dbReference>
<evidence type="ECO:0000259" key="7">
    <source>
        <dbReference type="PROSITE" id="PS51900"/>
    </source>
</evidence>
<dbReference type="PANTHER" id="PTHR30349:SF64">
    <property type="entry name" value="PROPHAGE INTEGRASE INTD-RELATED"/>
    <property type="match status" value="1"/>
</dbReference>
<dbReference type="RefSeq" id="WP_208261327.1">
    <property type="nucleotide sequence ID" value="NZ_JAGEOJ010000020.1"/>
</dbReference>
<dbReference type="PROSITE" id="PS51898">
    <property type="entry name" value="TYR_RECOMBINASE"/>
    <property type="match status" value="1"/>
</dbReference>
<feature type="domain" description="Tyr recombinase" evidence="6">
    <location>
        <begin position="163"/>
        <end position="361"/>
    </location>
</feature>
<dbReference type="PANTHER" id="PTHR30349">
    <property type="entry name" value="PHAGE INTEGRASE-RELATED"/>
    <property type="match status" value="1"/>
</dbReference>